<dbReference type="InterPro" id="IPR036388">
    <property type="entry name" value="WH-like_DNA-bd_sf"/>
</dbReference>
<dbReference type="PRINTS" id="PR00039">
    <property type="entry name" value="HTHLYSR"/>
</dbReference>
<evidence type="ECO:0000313" key="7">
    <source>
        <dbReference type="EMBL" id="ANW05389.1"/>
    </source>
</evidence>
<dbReference type="Gene3D" id="1.10.10.10">
    <property type="entry name" value="Winged helix-like DNA-binding domain superfamily/Winged helix DNA-binding domain"/>
    <property type="match status" value="1"/>
</dbReference>
<dbReference type="Gene3D" id="3.40.190.10">
    <property type="entry name" value="Periplasmic binding protein-like II"/>
    <property type="match status" value="2"/>
</dbReference>
<dbReference type="InterPro" id="IPR000847">
    <property type="entry name" value="LysR_HTH_N"/>
</dbReference>
<organism evidence="7 8">
    <name type="scientific">Bradyrhizobium icense</name>
    <dbReference type="NCBI Taxonomy" id="1274631"/>
    <lineage>
        <taxon>Bacteria</taxon>
        <taxon>Pseudomonadati</taxon>
        <taxon>Pseudomonadota</taxon>
        <taxon>Alphaproteobacteria</taxon>
        <taxon>Hyphomicrobiales</taxon>
        <taxon>Nitrobacteraceae</taxon>
        <taxon>Bradyrhizobium</taxon>
    </lineage>
</organism>
<dbReference type="InterPro" id="IPR050176">
    <property type="entry name" value="LTTR"/>
</dbReference>
<accession>A0A1B1URK5</accession>
<comment type="similarity">
    <text evidence="2">Belongs to the LysR transcriptional regulatory family.</text>
</comment>
<dbReference type="PANTHER" id="PTHR30579:SF7">
    <property type="entry name" value="HTH-TYPE TRANSCRIPTIONAL REGULATOR LRHA-RELATED"/>
    <property type="match status" value="1"/>
</dbReference>
<keyword evidence="3" id="KW-0805">Transcription regulation</keyword>
<keyword evidence="5" id="KW-0804">Transcription</keyword>
<dbReference type="AlphaFoldDB" id="A0A1B1URK5"/>
<evidence type="ECO:0000259" key="6">
    <source>
        <dbReference type="PROSITE" id="PS50931"/>
    </source>
</evidence>
<keyword evidence="4" id="KW-0238">DNA-binding</keyword>
<evidence type="ECO:0000256" key="4">
    <source>
        <dbReference type="ARBA" id="ARBA00023125"/>
    </source>
</evidence>
<evidence type="ECO:0000256" key="3">
    <source>
        <dbReference type="ARBA" id="ARBA00023015"/>
    </source>
</evidence>
<evidence type="ECO:0000256" key="5">
    <source>
        <dbReference type="ARBA" id="ARBA00023163"/>
    </source>
</evidence>
<dbReference type="InterPro" id="IPR005119">
    <property type="entry name" value="LysR_subst-bd"/>
</dbReference>
<dbReference type="PROSITE" id="PS50931">
    <property type="entry name" value="HTH_LYSR"/>
    <property type="match status" value="1"/>
</dbReference>
<dbReference type="Pfam" id="PF03466">
    <property type="entry name" value="LysR_substrate"/>
    <property type="match status" value="1"/>
</dbReference>
<dbReference type="KEGG" id="bic:LMTR13_08085"/>
<dbReference type="GO" id="GO:0003700">
    <property type="term" value="F:DNA-binding transcription factor activity"/>
    <property type="evidence" value="ECO:0007669"/>
    <property type="project" value="InterPro"/>
</dbReference>
<proteinExistence type="inferred from homology"/>
<dbReference type="Proteomes" id="UP000092839">
    <property type="component" value="Chromosome"/>
</dbReference>
<evidence type="ECO:0000256" key="2">
    <source>
        <dbReference type="ARBA" id="ARBA00009437"/>
    </source>
</evidence>
<dbReference type="SUPFAM" id="SSF53850">
    <property type="entry name" value="Periplasmic binding protein-like II"/>
    <property type="match status" value="1"/>
</dbReference>
<dbReference type="STRING" id="1274631.LMTR13_08085"/>
<dbReference type="EMBL" id="CP016428">
    <property type="protein sequence ID" value="ANW05389.1"/>
    <property type="molecule type" value="Genomic_DNA"/>
</dbReference>
<name>A0A1B1URK5_9BRAD</name>
<dbReference type="GO" id="GO:0003677">
    <property type="term" value="F:DNA binding"/>
    <property type="evidence" value="ECO:0007669"/>
    <property type="project" value="UniProtKB-KW"/>
</dbReference>
<dbReference type="Pfam" id="PF00126">
    <property type="entry name" value="HTH_1"/>
    <property type="match status" value="1"/>
</dbReference>
<keyword evidence="8" id="KW-1185">Reference proteome</keyword>
<protein>
    <submittedName>
        <fullName evidence="7">Permease</fullName>
    </submittedName>
</protein>
<sequence length="293" mass="31835">MRPTFDMDALRTMCVGTELGSFARAAAQLGRSQSAISMQLKKLEEQAGKTLFRRNGRGLTPTEAGDALLAYARRIISLNDEAAVSLGATADAAAVRVGLPQDFFEDVMPGALLQFSRERPGVHIEVRAGRNYALDEEVRAGRLDLALAFCPADGEANGTRIASLPMVWLAGKRFAELMPNGPLPLVLFDHPCLFRQACLQVLERKRVKWRLALTTPSLPGVWATLRSTPTVTLRTAHRVPSGIQEVGSKLDLPRAPKIELRLLTADQLSPAASAFRDILQQQIISGLGNSTGR</sequence>
<reference evidence="7 8" key="1">
    <citation type="submission" date="2016-07" db="EMBL/GenBank/DDBJ databases">
        <title>Complete genome sequence of Bradyrhizobium icense LMTR 13T, a potential inoculant strain isolated from lima bean (Phaseolus lunatus) in Peru.</title>
        <authorList>
            <person name="Ormeno-Orrillo E."/>
            <person name="Duran D."/>
            <person name="Rogel M.A."/>
            <person name="Rey L."/>
            <person name="Imperial J."/>
            <person name="Ruiz-Argueso T."/>
            <person name="Martinez-Romero E."/>
        </authorList>
    </citation>
    <scope>NUCLEOTIDE SEQUENCE [LARGE SCALE GENOMIC DNA]</scope>
    <source>
        <strain evidence="7 8">LMTR 13</strain>
    </source>
</reference>
<dbReference type="PANTHER" id="PTHR30579">
    <property type="entry name" value="TRANSCRIPTIONAL REGULATOR"/>
    <property type="match status" value="1"/>
</dbReference>
<evidence type="ECO:0000313" key="8">
    <source>
        <dbReference type="Proteomes" id="UP000092839"/>
    </source>
</evidence>
<comment type="function">
    <text evidence="1">NodD regulates the expression of the nodABCFE genes which encode other nodulation proteins. NodD is also a negative regulator of its own expression. Binds flavonoids as inducers.</text>
</comment>
<dbReference type="SUPFAM" id="SSF46785">
    <property type="entry name" value="Winged helix' DNA-binding domain"/>
    <property type="match status" value="1"/>
</dbReference>
<feature type="domain" description="HTH lysR-type" evidence="6">
    <location>
        <begin position="18"/>
        <end position="62"/>
    </location>
</feature>
<evidence type="ECO:0000256" key="1">
    <source>
        <dbReference type="ARBA" id="ARBA00003502"/>
    </source>
</evidence>
<dbReference type="InterPro" id="IPR036390">
    <property type="entry name" value="WH_DNA-bd_sf"/>
</dbReference>
<gene>
    <name evidence="7" type="ORF">LMTR13_08085</name>
</gene>
<dbReference type="OrthoDB" id="1631201at2"/>